<evidence type="ECO:0008006" key="12">
    <source>
        <dbReference type="Google" id="ProtNLM"/>
    </source>
</evidence>
<evidence type="ECO:0000256" key="4">
    <source>
        <dbReference type="ARBA" id="ARBA00022927"/>
    </source>
</evidence>
<dbReference type="PANTHER" id="PTHR12289:SF41">
    <property type="entry name" value="FAILED AXON CONNECTIONS-RELATED"/>
    <property type="match status" value="1"/>
</dbReference>
<keyword evidence="11" id="KW-1185">Reference proteome</keyword>
<keyword evidence="2" id="KW-0813">Transport</keyword>
<evidence type="ECO:0000256" key="6">
    <source>
        <dbReference type="ARBA" id="ARBA00023136"/>
    </source>
</evidence>
<gene>
    <name evidence="10" type="ORF">EV356DRAFT_424943</name>
</gene>
<feature type="region of interest" description="Disordered" evidence="7">
    <location>
        <begin position="157"/>
        <end position="187"/>
    </location>
</feature>
<dbReference type="Proteomes" id="UP000800092">
    <property type="component" value="Unassembled WGS sequence"/>
</dbReference>
<reference evidence="10" key="1">
    <citation type="journal article" date="2020" name="Stud. Mycol.">
        <title>101 Dothideomycetes genomes: a test case for predicting lifestyles and emergence of pathogens.</title>
        <authorList>
            <person name="Haridas S."/>
            <person name="Albert R."/>
            <person name="Binder M."/>
            <person name="Bloem J."/>
            <person name="Labutti K."/>
            <person name="Salamov A."/>
            <person name="Andreopoulos B."/>
            <person name="Baker S."/>
            <person name="Barry K."/>
            <person name="Bills G."/>
            <person name="Bluhm B."/>
            <person name="Cannon C."/>
            <person name="Castanera R."/>
            <person name="Culley D."/>
            <person name="Daum C."/>
            <person name="Ezra D."/>
            <person name="Gonzalez J."/>
            <person name="Henrissat B."/>
            <person name="Kuo A."/>
            <person name="Liang C."/>
            <person name="Lipzen A."/>
            <person name="Lutzoni F."/>
            <person name="Magnuson J."/>
            <person name="Mondo S."/>
            <person name="Nolan M."/>
            <person name="Ohm R."/>
            <person name="Pangilinan J."/>
            <person name="Park H.-J."/>
            <person name="Ramirez L."/>
            <person name="Alfaro M."/>
            <person name="Sun H."/>
            <person name="Tritt A."/>
            <person name="Yoshinaga Y."/>
            <person name="Zwiers L.-H."/>
            <person name="Turgeon B."/>
            <person name="Goodwin S."/>
            <person name="Spatafora J."/>
            <person name="Crous P."/>
            <person name="Grigoriev I."/>
        </authorList>
    </citation>
    <scope>NUCLEOTIDE SEQUENCE</scope>
    <source>
        <strain evidence="10">Tuck. ex Michener</strain>
    </source>
</reference>
<dbReference type="AlphaFoldDB" id="A0A6A6GX28"/>
<keyword evidence="5" id="KW-0496">Mitochondrion</keyword>
<sequence length="371" mass="40572">MILELHVWGPAFGLPSIDPQCLAAIALQRLSFPEDAWVLIPDHDATIGPNNVFPALFDGTLWHSGFRSIAKYLGKHSSLDQDLDEQQKAEGVAYSSLIESSAQPLLDLSLYVSYENYRQTTRPAWSAILPWHANYILPQNIRTTAKERTANLGLSALDIDNDDNRDGKKSTSGNAGPQEEVRQLPAEESIKPKSLLLPRKETIRSMLNQPKYAGRFKLDALMSSLFEPLSSLLASKPYLLTSSHPTALDCLALGYLSIALSAPVAHPWLRQTLTSKHPTLTSYTKRLIALTFGPPIHPTDIPTLNSLPANDATALSSFRSERHLTLPWHPKPQPSSITTLATTSTSLIEGLAAPLPGSRFLLPGPTILAPS</sequence>
<keyword evidence="4" id="KW-0653">Protein transport</keyword>
<feature type="non-terminal residue" evidence="10">
    <location>
        <position position="371"/>
    </location>
</feature>
<comment type="subcellular location">
    <subcellularLocation>
        <location evidence="1">Mitochondrion outer membrane</location>
    </subcellularLocation>
</comment>
<dbReference type="OrthoDB" id="5599269at2759"/>
<name>A0A6A6GX28_VIRVR</name>
<evidence type="ECO:0000313" key="10">
    <source>
        <dbReference type="EMBL" id="KAF2230356.1"/>
    </source>
</evidence>
<dbReference type="InterPro" id="IPR033468">
    <property type="entry name" value="Metaxin_GST"/>
</dbReference>
<dbReference type="EMBL" id="ML991843">
    <property type="protein sequence ID" value="KAF2230356.1"/>
    <property type="molecule type" value="Genomic_DNA"/>
</dbReference>
<evidence type="ECO:0000259" key="9">
    <source>
        <dbReference type="Pfam" id="PF17171"/>
    </source>
</evidence>
<keyword evidence="3" id="KW-1000">Mitochondrion outer membrane</keyword>
<feature type="domain" description="Metaxin glutathione S-transferase" evidence="9">
    <location>
        <begin position="226"/>
        <end position="286"/>
    </location>
</feature>
<evidence type="ECO:0000313" key="11">
    <source>
        <dbReference type="Proteomes" id="UP000800092"/>
    </source>
</evidence>
<evidence type="ECO:0000256" key="3">
    <source>
        <dbReference type="ARBA" id="ARBA00022787"/>
    </source>
</evidence>
<evidence type="ECO:0000256" key="7">
    <source>
        <dbReference type="SAM" id="MobiDB-lite"/>
    </source>
</evidence>
<protein>
    <recommendedName>
        <fullName evidence="12">Mitochondrial outer membrane transport complex Sam37/metaxin N-terminal domain-containing protein</fullName>
    </recommendedName>
</protein>
<dbReference type="PANTHER" id="PTHR12289">
    <property type="entry name" value="METAXIN RELATED"/>
    <property type="match status" value="1"/>
</dbReference>
<keyword evidence="6" id="KW-0472">Membrane</keyword>
<evidence type="ECO:0000256" key="1">
    <source>
        <dbReference type="ARBA" id="ARBA00004294"/>
    </source>
</evidence>
<dbReference type="GO" id="GO:0015031">
    <property type="term" value="P:protein transport"/>
    <property type="evidence" value="ECO:0007669"/>
    <property type="project" value="UniProtKB-KW"/>
</dbReference>
<dbReference type="GO" id="GO:0001401">
    <property type="term" value="C:SAM complex"/>
    <property type="evidence" value="ECO:0007669"/>
    <property type="project" value="InterPro"/>
</dbReference>
<dbReference type="GO" id="GO:0007005">
    <property type="term" value="P:mitochondrion organization"/>
    <property type="evidence" value="ECO:0007669"/>
    <property type="project" value="TreeGrafter"/>
</dbReference>
<dbReference type="Pfam" id="PF10568">
    <property type="entry name" value="Tom37"/>
    <property type="match status" value="1"/>
</dbReference>
<dbReference type="Pfam" id="PF17171">
    <property type="entry name" value="GST_C_6"/>
    <property type="match status" value="1"/>
</dbReference>
<feature type="domain" description="Mitochondrial outer membrane transport complex Sam37/metaxin N-terminal" evidence="8">
    <location>
        <begin position="21"/>
        <end position="142"/>
    </location>
</feature>
<organism evidence="10 11">
    <name type="scientific">Viridothelium virens</name>
    <name type="common">Speckled blister lichen</name>
    <name type="synonym">Trypethelium virens</name>
    <dbReference type="NCBI Taxonomy" id="1048519"/>
    <lineage>
        <taxon>Eukaryota</taxon>
        <taxon>Fungi</taxon>
        <taxon>Dikarya</taxon>
        <taxon>Ascomycota</taxon>
        <taxon>Pezizomycotina</taxon>
        <taxon>Dothideomycetes</taxon>
        <taxon>Dothideomycetes incertae sedis</taxon>
        <taxon>Trypetheliales</taxon>
        <taxon>Trypetheliaceae</taxon>
        <taxon>Viridothelium</taxon>
    </lineage>
</organism>
<dbReference type="InterPro" id="IPR050931">
    <property type="entry name" value="Mito_Protein_Transport_Metaxin"/>
</dbReference>
<evidence type="ECO:0000256" key="2">
    <source>
        <dbReference type="ARBA" id="ARBA00022448"/>
    </source>
</evidence>
<proteinExistence type="predicted"/>
<dbReference type="InterPro" id="IPR019564">
    <property type="entry name" value="Sam37/metaxin_N"/>
</dbReference>
<accession>A0A6A6GX28</accession>
<evidence type="ECO:0000259" key="8">
    <source>
        <dbReference type="Pfam" id="PF10568"/>
    </source>
</evidence>
<evidence type="ECO:0000256" key="5">
    <source>
        <dbReference type="ARBA" id="ARBA00023128"/>
    </source>
</evidence>